<dbReference type="PROSITE" id="PS01081">
    <property type="entry name" value="HTH_TETR_1"/>
    <property type="match status" value="1"/>
</dbReference>
<reference evidence="6" key="1">
    <citation type="submission" date="2021-02" db="EMBL/GenBank/DDBJ databases">
        <title>Rhodobacter shimadae sp. nov., an aerobic anoxygenic phototrophic bacterium isolated from a hot spring.</title>
        <authorList>
            <person name="Muramatsu S."/>
            <person name="Haruta S."/>
            <person name="Hirose S."/>
            <person name="Hanada S."/>
        </authorList>
    </citation>
    <scope>NUCLEOTIDE SEQUENCE</scope>
    <source>
        <strain evidence="6">N10</strain>
    </source>
</reference>
<evidence type="ECO:0000256" key="2">
    <source>
        <dbReference type="ARBA" id="ARBA00023125"/>
    </source>
</evidence>
<proteinExistence type="predicted"/>
<protein>
    <submittedName>
        <fullName evidence="6">TetR/AcrR family transcriptional regulator</fullName>
    </submittedName>
</protein>
<dbReference type="Proteomes" id="UP000826300">
    <property type="component" value="Chromosome"/>
</dbReference>
<dbReference type="GO" id="GO:0003700">
    <property type="term" value="F:DNA-binding transcription factor activity"/>
    <property type="evidence" value="ECO:0007669"/>
    <property type="project" value="TreeGrafter"/>
</dbReference>
<evidence type="ECO:0000256" key="4">
    <source>
        <dbReference type="PROSITE-ProRule" id="PRU00335"/>
    </source>
</evidence>
<keyword evidence="1" id="KW-0805">Transcription regulation</keyword>
<gene>
    <name evidence="6" type="ORF">JO391_03980</name>
</gene>
<evidence type="ECO:0000313" key="6">
    <source>
        <dbReference type="EMBL" id="QYZ70685.1"/>
    </source>
</evidence>
<organism evidence="6 7">
    <name type="scientific">Neotabrizicola shimadae</name>
    <dbReference type="NCBI Taxonomy" id="2807096"/>
    <lineage>
        <taxon>Bacteria</taxon>
        <taxon>Pseudomonadati</taxon>
        <taxon>Pseudomonadota</taxon>
        <taxon>Alphaproteobacteria</taxon>
        <taxon>Rhodobacterales</taxon>
        <taxon>Paracoccaceae</taxon>
        <taxon>Neotabrizicola</taxon>
    </lineage>
</organism>
<dbReference type="PROSITE" id="PS50977">
    <property type="entry name" value="HTH_TETR_2"/>
    <property type="match status" value="1"/>
</dbReference>
<dbReference type="PRINTS" id="PR00455">
    <property type="entry name" value="HTHTETR"/>
</dbReference>
<dbReference type="SUPFAM" id="SSF46689">
    <property type="entry name" value="Homeodomain-like"/>
    <property type="match status" value="1"/>
</dbReference>
<dbReference type="Pfam" id="PF00440">
    <property type="entry name" value="TetR_N"/>
    <property type="match status" value="1"/>
</dbReference>
<feature type="DNA-binding region" description="H-T-H motif" evidence="4">
    <location>
        <begin position="31"/>
        <end position="50"/>
    </location>
</feature>
<dbReference type="InterPro" id="IPR009057">
    <property type="entry name" value="Homeodomain-like_sf"/>
</dbReference>
<dbReference type="PANTHER" id="PTHR30055:SF234">
    <property type="entry name" value="HTH-TYPE TRANSCRIPTIONAL REGULATOR BETI"/>
    <property type="match status" value="1"/>
</dbReference>
<dbReference type="FunFam" id="1.10.10.60:FF:000141">
    <property type="entry name" value="TetR family transcriptional regulator"/>
    <property type="match status" value="1"/>
</dbReference>
<evidence type="ECO:0000256" key="3">
    <source>
        <dbReference type="ARBA" id="ARBA00023163"/>
    </source>
</evidence>
<dbReference type="PANTHER" id="PTHR30055">
    <property type="entry name" value="HTH-TYPE TRANSCRIPTIONAL REGULATOR RUTR"/>
    <property type="match status" value="1"/>
</dbReference>
<keyword evidence="3" id="KW-0804">Transcription</keyword>
<dbReference type="Gene3D" id="1.10.357.10">
    <property type="entry name" value="Tetracycline Repressor, domain 2"/>
    <property type="match status" value="1"/>
</dbReference>
<accession>A0A8G0ZWG4</accession>
<dbReference type="GO" id="GO:0000976">
    <property type="term" value="F:transcription cis-regulatory region binding"/>
    <property type="evidence" value="ECO:0007669"/>
    <property type="project" value="TreeGrafter"/>
</dbReference>
<dbReference type="AlphaFoldDB" id="A0A8G0ZWG4"/>
<name>A0A8G0ZWG4_9RHOB</name>
<sequence length="207" mass="22457">MMDDASPSDRQDTILDAAFHAFATYGFRRTSMDDIARGAGLSRTALYLHFRNKEDIFRSLAVRYFDEALRDMEAALNRPGLDAEAALMAAFVAKDGKFMEAVLSTPHGDELMDAGFAITGDLAAEGEARIEACLAEWLGQRGVPEDLGGPDELAHDILVALKGQKLAARDFPMYRAGQARIARIFARVLDAPPVAGLGGRDKAAVQR</sequence>
<dbReference type="InterPro" id="IPR023772">
    <property type="entry name" value="DNA-bd_HTH_TetR-type_CS"/>
</dbReference>
<dbReference type="KEGG" id="nsm:JO391_03980"/>
<keyword evidence="7" id="KW-1185">Reference proteome</keyword>
<dbReference type="InterPro" id="IPR050109">
    <property type="entry name" value="HTH-type_TetR-like_transc_reg"/>
</dbReference>
<evidence type="ECO:0000256" key="1">
    <source>
        <dbReference type="ARBA" id="ARBA00023015"/>
    </source>
</evidence>
<keyword evidence="2 4" id="KW-0238">DNA-binding</keyword>
<dbReference type="RefSeq" id="WP_220662902.1">
    <property type="nucleotide sequence ID" value="NZ_CP069370.1"/>
</dbReference>
<feature type="domain" description="HTH tetR-type" evidence="5">
    <location>
        <begin position="8"/>
        <end position="68"/>
    </location>
</feature>
<evidence type="ECO:0000313" key="7">
    <source>
        <dbReference type="Proteomes" id="UP000826300"/>
    </source>
</evidence>
<evidence type="ECO:0000259" key="5">
    <source>
        <dbReference type="PROSITE" id="PS50977"/>
    </source>
</evidence>
<dbReference type="EMBL" id="CP069370">
    <property type="protein sequence ID" value="QYZ70685.1"/>
    <property type="molecule type" value="Genomic_DNA"/>
</dbReference>
<dbReference type="InterPro" id="IPR001647">
    <property type="entry name" value="HTH_TetR"/>
</dbReference>